<organism evidence="1 2">
    <name type="scientific">Escherichia albertii (strain TW07627)</name>
    <dbReference type="NCBI Taxonomy" id="502347"/>
    <lineage>
        <taxon>Bacteria</taxon>
        <taxon>Pseudomonadati</taxon>
        <taxon>Pseudomonadota</taxon>
        <taxon>Gammaproteobacteria</taxon>
        <taxon>Enterobacterales</taxon>
        <taxon>Enterobacteriaceae</taxon>
        <taxon>Escherichia</taxon>
    </lineage>
</organism>
<proteinExistence type="predicted"/>
<dbReference type="AlphaFoldDB" id="A0ABC9NJQ6"/>
<dbReference type="EMBL" id="ABKX01000011">
    <property type="protein sequence ID" value="EDS90474.1"/>
    <property type="molecule type" value="Genomic_DNA"/>
</dbReference>
<name>A0ABC9NJQ6_ESCAT</name>
<gene>
    <name evidence="1" type="ORF">ESCAB7627_3867</name>
</gene>
<sequence length="60" mass="6669">MRLCHSNGLGVPVIAGLQTVVTILASRQPPAAFPLRVKPYPYAVSLRLKDAVMLIRRQRE</sequence>
<evidence type="ECO:0000313" key="1">
    <source>
        <dbReference type="EMBL" id="EDS90474.1"/>
    </source>
</evidence>
<reference evidence="1 2" key="1">
    <citation type="submission" date="2008-02" db="EMBL/GenBank/DDBJ databases">
        <title>Annotation of Escherichia albertii TW07627.</title>
        <authorList>
            <person name="Sutton G."/>
            <person name="Whittam T.S."/>
            <person name="Sebastian Y."/>
        </authorList>
    </citation>
    <scope>NUCLEOTIDE SEQUENCE [LARGE SCALE GENOMIC DNA]</scope>
    <source>
        <strain evidence="1 2">TW07627</strain>
    </source>
</reference>
<evidence type="ECO:0000313" key="2">
    <source>
        <dbReference type="Proteomes" id="UP000003042"/>
    </source>
</evidence>
<dbReference type="Proteomes" id="UP000003042">
    <property type="component" value="Unassembled WGS sequence"/>
</dbReference>
<protein>
    <submittedName>
        <fullName evidence="1">Uncharacterized protein</fullName>
    </submittedName>
</protein>
<accession>A0ABC9NJQ6</accession>
<comment type="caution">
    <text evidence="1">The sequence shown here is derived from an EMBL/GenBank/DDBJ whole genome shotgun (WGS) entry which is preliminary data.</text>
</comment>